<dbReference type="OMA" id="DQGYAHL"/>
<dbReference type="Pfam" id="PF07993">
    <property type="entry name" value="NAD_binding_4"/>
    <property type="match status" value="1"/>
</dbReference>
<organism evidence="4 5">
    <name type="scientific">Mycosarcoma maydis</name>
    <name type="common">Corn smut fungus</name>
    <name type="synonym">Ustilago maydis</name>
    <dbReference type="NCBI Taxonomy" id="5270"/>
    <lineage>
        <taxon>Eukaryota</taxon>
        <taxon>Fungi</taxon>
        <taxon>Dikarya</taxon>
        <taxon>Basidiomycota</taxon>
        <taxon>Ustilaginomycotina</taxon>
        <taxon>Ustilaginomycetes</taxon>
        <taxon>Ustilaginales</taxon>
        <taxon>Ustilaginaceae</taxon>
        <taxon>Mycosarcoma</taxon>
    </lineage>
</organism>
<evidence type="ECO:0000259" key="3">
    <source>
        <dbReference type="PROSITE" id="PS50075"/>
    </source>
</evidence>
<dbReference type="VEuPathDB" id="FungiDB:UMAG_01830"/>
<gene>
    <name evidence="4" type="ORF">UMAG_01830</name>
</gene>
<keyword evidence="1" id="KW-0596">Phosphopantetheine</keyword>
<dbReference type="GO" id="GO:0006631">
    <property type="term" value="P:fatty acid metabolic process"/>
    <property type="evidence" value="ECO:0000318"/>
    <property type="project" value="GO_Central"/>
</dbReference>
<dbReference type="Proteomes" id="UP000000561">
    <property type="component" value="Chromosome 3"/>
</dbReference>
<evidence type="ECO:0000256" key="2">
    <source>
        <dbReference type="ARBA" id="ARBA00022553"/>
    </source>
</evidence>
<dbReference type="InterPro" id="IPR051414">
    <property type="entry name" value="Adenylate-forming_Reductase"/>
</dbReference>
<sequence>MPVPPIMDSASLLAPFEHRWSVNALIDDVLEVGRDLVCVSFIRSTEPFEWQHVTGAQLDQCLRAATAYYAKHVGVRRPGQPCRQIGLLSDSTFDLLITQMAMIRLGYGVVLISPNNSVPAIVHLLKATKSTNLIFSTDKHDDARQAHELLLQEQDSKLEIVQLYLVQEAIRLDQLPPPTTKKDPFQPQVSYQQQAQEAAFTLHSSGSTGFPKPYTYTHQTYLVIVADYMPYDALCTAPIYHGFACAVAWRQFIHHRRLYLYSGTIRHDLITQAVRNSTIEIIYAVPFTFKMLSEHNDSLETLRAAKICCYSGAPCPIEVGDMLVANGVNLVAFLGATEVGQIMDSIRDFAIDKGWNVMRPSSRVAPYLKFENVGTTEDGPYEMVCIQGWKGLSKVNRPDGSYASGDHYRIVRNDDGSIRGYVYLGRGDDTLVHLNGEKTNPVPMEQSIRSSPLLRDCLVFGAGQPCTGALIIPYEHTWQAYAALSETDRQAALKKQFQPLLNELNSRCASHSRLVPEMILFLDPTARLPLADKGSVKRTPANSLFAHQITQLYTEFDLGTSTPDDEKAIITSQSQLKKLVQSILERFINLTLDGKEDVDLPSLGVDSVMDSQIRSQIHRSVRMQRPLPNTVVFQHPTLNKLTAAVYQQIQGANTNGAATEATNKQQDDMTLLLLEKYRAQLKVRDSNLSDRAPRGDKEIVVLTGATGSLGAHILDQLVRKDTVVKVVCLNRAADHAEAGKRTDKSLSARGLAPLKGRSGAQVVSLAADISKHNLGLAQQEYDELANSVTCVIHNGWPVNFVMSIDSFENVLHGTVQLINLAGQSTACRSPRFVFSSSISVAINSSEAMIPEKIFDHLDYTCGLGYARSKWIVENLCRDAETLVGGDFRSVVMRIGQMAGDRSMGIWNETEAVPLMIRSAQTIGCLPEEHDDLYWIPVDVVGLIAAQLTSASLSSHCELVHVLSEDAMPWKTAIATLAEARNLGQTFNLVSYAEWLERLDRSDRNPSRNPTIKLLEHYRAMQRDPQRTCTKVGKFDTTNLRTILASSSENQRILEGLTAYRPECLSRTVALWKSSDFLR</sequence>
<dbReference type="Gene3D" id="3.40.50.720">
    <property type="entry name" value="NAD(P)-binding Rossmann-like Domain"/>
    <property type="match status" value="1"/>
</dbReference>
<protein>
    <recommendedName>
        <fullName evidence="3">Carrier domain-containing protein</fullName>
    </recommendedName>
</protein>
<dbReference type="InterPro" id="IPR036291">
    <property type="entry name" value="NAD(P)-bd_dom_sf"/>
</dbReference>
<dbReference type="OrthoDB" id="429813at2759"/>
<evidence type="ECO:0000313" key="4">
    <source>
        <dbReference type="EMBL" id="KIS70670.1"/>
    </source>
</evidence>
<dbReference type="eggNOG" id="KOG1178">
    <property type="taxonomic scope" value="Eukaryota"/>
</dbReference>
<dbReference type="RefSeq" id="XP_011387775.1">
    <property type="nucleotide sequence ID" value="XM_011389473.1"/>
</dbReference>
<dbReference type="Gene3D" id="3.40.50.12780">
    <property type="entry name" value="N-terminal domain of ligase-like"/>
    <property type="match status" value="1"/>
</dbReference>
<dbReference type="PANTHER" id="PTHR43439">
    <property type="entry name" value="PHENYLACETATE-COENZYME A LIGASE"/>
    <property type="match status" value="1"/>
</dbReference>
<dbReference type="InterPro" id="IPR009081">
    <property type="entry name" value="PP-bd_ACP"/>
</dbReference>
<dbReference type="SUPFAM" id="SSF56801">
    <property type="entry name" value="Acetyl-CoA synthetase-like"/>
    <property type="match status" value="1"/>
</dbReference>
<keyword evidence="5" id="KW-1185">Reference proteome</keyword>
<dbReference type="EMBL" id="CM003142">
    <property type="protein sequence ID" value="KIS70670.1"/>
    <property type="molecule type" value="Genomic_DNA"/>
</dbReference>
<reference evidence="4 5" key="1">
    <citation type="journal article" date="2006" name="Nature">
        <title>Insights from the genome of the biotrophic fungal plant pathogen Ustilago maydis.</title>
        <authorList>
            <person name="Kamper J."/>
            <person name="Kahmann R."/>
            <person name="Bolker M."/>
            <person name="Ma L.J."/>
            <person name="Brefort T."/>
            <person name="Saville B.J."/>
            <person name="Banuett F."/>
            <person name="Kronstad J.W."/>
            <person name="Gold S.E."/>
            <person name="Muller O."/>
            <person name="Perlin M.H."/>
            <person name="Wosten H.A."/>
            <person name="de Vries R."/>
            <person name="Ruiz-Herrera J."/>
            <person name="Reynaga-Pena C.G."/>
            <person name="Snetselaar K."/>
            <person name="McCann M."/>
            <person name="Perez-Martin J."/>
            <person name="Feldbrugge M."/>
            <person name="Basse C.W."/>
            <person name="Steinberg G."/>
            <person name="Ibeas J.I."/>
            <person name="Holloman W."/>
            <person name="Guzman P."/>
            <person name="Farman M."/>
            <person name="Stajich J.E."/>
            <person name="Sentandreu R."/>
            <person name="Gonzalez-Prieto J.M."/>
            <person name="Kennell J.C."/>
            <person name="Molina L."/>
            <person name="Schirawski J."/>
            <person name="Mendoza-Mendoza A."/>
            <person name="Greilinger D."/>
            <person name="Munch K."/>
            <person name="Rossel N."/>
            <person name="Scherer M."/>
            <person name="Vranes M."/>
            <person name="Ladendorf O."/>
            <person name="Vincon V."/>
            <person name="Fuchs U."/>
            <person name="Sandrock B."/>
            <person name="Meng S."/>
            <person name="Ho E.C."/>
            <person name="Cahill M.J."/>
            <person name="Boyce K.J."/>
            <person name="Klose J."/>
            <person name="Klosterman S.J."/>
            <person name="Deelstra H.J."/>
            <person name="Ortiz-Castellanos L."/>
            <person name="Li W."/>
            <person name="Sanchez-Alonso P."/>
            <person name="Schreier P.H."/>
            <person name="Hauser-Hahn I."/>
            <person name="Vaupel M."/>
            <person name="Koopmann E."/>
            <person name="Friedrich G."/>
            <person name="Voss H."/>
            <person name="Schluter T."/>
            <person name="Margolis J."/>
            <person name="Platt D."/>
            <person name="Swimmer C."/>
            <person name="Gnirke A."/>
            <person name="Chen F."/>
            <person name="Vysotskaia V."/>
            <person name="Mannhaupt G."/>
            <person name="Guldener U."/>
            <person name="Munsterkotter M."/>
            <person name="Haase D."/>
            <person name="Oesterheld M."/>
            <person name="Mewes H.W."/>
            <person name="Mauceli E.W."/>
            <person name="DeCaprio D."/>
            <person name="Wade C.M."/>
            <person name="Butler J."/>
            <person name="Young S."/>
            <person name="Jaffe D.B."/>
            <person name="Calvo S."/>
            <person name="Nusbaum C."/>
            <person name="Galagan J."/>
            <person name="Birren B.W."/>
        </authorList>
    </citation>
    <scope>NUCLEOTIDE SEQUENCE [LARGE SCALE GENOMIC DNA]</scope>
    <source>
        <strain evidence="5">DSM 14603 / FGSC 9021 / UM521</strain>
    </source>
</reference>
<dbReference type="InterPro" id="IPR000873">
    <property type="entry name" value="AMP-dep_synth/lig_dom"/>
</dbReference>
<dbReference type="GO" id="GO:0031956">
    <property type="term" value="F:medium-chain fatty acid-CoA ligase activity"/>
    <property type="evidence" value="ECO:0000318"/>
    <property type="project" value="GO_Central"/>
</dbReference>
<dbReference type="GO" id="GO:0031177">
    <property type="term" value="F:phosphopantetheine binding"/>
    <property type="evidence" value="ECO:0007669"/>
    <property type="project" value="InterPro"/>
</dbReference>
<dbReference type="STRING" id="237631.A0A0D1E8D3"/>
<dbReference type="SUPFAM" id="SSF51735">
    <property type="entry name" value="NAD(P)-binding Rossmann-fold domains"/>
    <property type="match status" value="1"/>
</dbReference>
<dbReference type="Gene3D" id="1.10.1200.10">
    <property type="entry name" value="ACP-like"/>
    <property type="match status" value="1"/>
</dbReference>
<evidence type="ECO:0000256" key="1">
    <source>
        <dbReference type="ARBA" id="ARBA00022450"/>
    </source>
</evidence>
<keyword evidence="2" id="KW-0597">Phosphoprotein</keyword>
<dbReference type="InterPro" id="IPR042099">
    <property type="entry name" value="ANL_N_sf"/>
</dbReference>
<accession>A0A0D1E8D3</accession>
<name>A0A0D1E8D3_MYCMD</name>
<dbReference type="InParanoid" id="A0A0D1E8D3"/>
<dbReference type="KEGG" id="uma:UMAG_01830"/>
<dbReference type="PANTHER" id="PTHR43439:SF2">
    <property type="entry name" value="ENZYME, PUTATIVE (JCVI)-RELATED"/>
    <property type="match status" value="1"/>
</dbReference>
<dbReference type="PROSITE" id="PS50075">
    <property type="entry name" value="CARRIER"/>
    <property type="match status" value="1"/>
</dbReference>
<dbReference type="Pfam" id="PF00501">
    <property type="entry name" value="AMP-binding"/>
    <property type="match status" value="1"/>
</dbReference>
<dbReference type="SMART" id="SM00823">
    <property type="entry name" value="PKS_PP"/>
    <property type="match status" value="1"/>
</dbReference>
<dbReference type="AlphaFoldDB" id="A0A0D1E8D3"/>
<dbReference type="InterPro" id="IPR013120">
    <property type="entry name" value="FAR_NAD-bd"/>
</dbReference>
<dbReference type="GeneID" id="23562721"/>
<feature type="domain" description="Carrier" evidence="3">
    <location>
        <begin position="570"/>
        <end position="649"/>
    </location>
</feature>
<dbReference type="InterPro" id="IPR036736">
    <property type="entry name" value="ACP-like_sf"/>
</dbReference>
<proteinExistence type="predicted"/>
<dbReference type="Pfam" id="PF23562">
    <property type="entry name" value="AMP-binding_C_3"/>
    <property type="match status" value="1"/>
</dbReference>
<evidence type="ECO:0000313" key="5">
    <source>
        <dbReference type="Proteomes" id="UP000000561"/>
    </source>
</evidence>
<dbReference type="SUPFAM" id="SSF47336">
    <property type="entry name" value="ACP-like"/>
    <property type="match status" value="1"/>
</dbReference>
<dbReference type="InterPro" id="IPR020806">
    <property type="entry name" value="PKS_PP-bd"/>
</dbReference>